<dbReference type="GO" id="GO:0016301">
    <property type="term" value="F:kinase activity"/>
    <property type="evidence" value="ECO:0007669"/>
    <property type="project" value="UniProtKB-KW"/>
</dbReference>
<evidence type="ECO:0000259" key="14">
    <source>
        <dbReference type="PROSITE" id="PS50109"/>
    </source>
</evidence>
<evidence type="ECO:0000256" key="8">
    <source>
        <dbReference type="ARBA" id="ARBA00022777"/>
    </source>
</evidence>
<evidence type="ECO:0000256" key="10">
    <source>
        <dbReference type="ARBA" id="ARBA00023012"/>
    </source>
</evidence>
<keyword evidence="9 13" id="KW-1133">Transmembrane helix</keyword>
<feature type="coiled-coil region" evidence="12">
    <location>
        <begin position="342"/>
        <end position="376"/>
    </location>
</feature>
<reference evidence="16 17" key="1">
    <citation type="submission" date="2021-10" db="EMBL/GenBank/DDBJ databases">
        <title>Anaerobic single-cell dispensing facilitates the cultivation of human gut bacteria.</title>
        <authorList>
            <person name="Afrizal A."/>
        </authorList>
    </citation>
    <scope>NUCLEOTIDE SEQUENCE [LARGE SCALE GENOMIC DNA]</scope>
    <source>
        <strain evidence="16 17">CLA-AA-H246</strain>
    </source>
</reference>
<dbReference type="InterPro" id="IPR010559">
    <property type="entry name" value="Sig_transdc_His_kin_internal"/>
</dbReference>
<evidence type="ECO:0000256" key="12">
    <source>
        <dbReference type="SAM" id="Coils"/>
    </source>
</evidence>
<dbReference type="SMART" id="SM00304">
    <property type="entry name" value="HAMP"/>
    <property type="match status" value="1"/>
</dbReference>
<feature type="domain" description="HAMP" evidence="15">
    <location>
        <begin position="309"/>
        <end position="361"/>
    </location>
</feature>
<comment type="subcellular location">
    <subcellularLocation>
        <location evidence="2">Cell membrane</location>
        <topology evidence="2">Multi-pass membrane protein</topology>
    </subcellularLocation>
</comment>
<dbReference type="InterPro" id="IPR033479">
    <property type="entry name" value="dCache_1"/>
</dbReference>
<evidence type="ECO:0000256" key="5">
    <source>
        <dbReference type="ARBA" id="ARBA00022553"/>
    </source>
</evidence>
<evidence type="ECO:0000256" key="2">
    <source>
        <dbReference type="ARBA" id="ARBA00004651"/>
    </source>
</evidence>
<evidence type="ECO:0000313" key="16">
    <source>
        <dbReference type="EMBL" id="MCC2149257.1"/>
    </source>
</evidence>
<dbReference type="Pfam" id="PF02743">
    <property type="entry name" value="dCache_1"/>
    <property type="match status" value="1"/>
</dbReference>
<dbReference type="PROSITE" id="PS50885">
    <property type="entry name" value="HAMP"/>
    <property type="match status" value="1"/>
</dbReference>
<dbReference type="Gene3D" id="3.30.450.20">
    <property type="entry name" value="PAS domain"/>
    <property type="match status" value="2"/>
</dbReference>
<dbReference type="Gene3D" id="6.10.340.10">
    <property type="match status" value="1"/>
</dbReference>
<dbReference type="InterPro" id="IPR005467">
    <property type="entry name" value="His_kinase_dom"/>
</dbReference>
<accession>A0ABS8EW06</accession>
<evidence type="ECO:0000313" key="17">
    <source>
        <dbReference type="Proteomes" id="UP001299235"/>
    </source>
</evidence>
<dbReference type="CDD" id="cd06225">
    <property type="entry name" value="HAMP"/>
    <property type="match status" value="1"/>
</dbReference>
<evidence type="ECO:0000256" key="6">
    <source>
        <dbReference type="ARBA" id="ARBA00022679"/>
    </source>
</evidence>
<comment type="caution">
    <text evidence="16">The sequence shown here is derived from an EMBL/GenBank/DDBJ whole genome shotgun (WGS) entry which is preliminary data.</text>
</comment>
<dbReference type="PANTHER" id="PTHR34220">
    <property type="entry name" value="SENSOR HISTIDINE KINASE YPDA"/>
    <property type="match status" value="1"/>
</dbReference>
<dbReference type="Pfam" id="PF00672">
    <property type="entry name" value="HAMP"/>
    <property type="match status" value="1"/>
</dbReference>
<dbReference type="Proteomes" id="UP001299235">
    <property type="component" value="Unassembled WGS sequence"/>
</dbReference>
<dbReference type="SUPFAM" id="SSF158472">
    <property type="entry name" value="HAMP domain-like"/>
    <property type="match status" value="1"/>
</dbReference>
<feature type="domain" description="Histidine kinase" evidence="14">
    <location>
        <begin position="468"/>
        <end position="576"/>
    </location>
</feature>
<dbReference type="EC" id="2.7.13.3" evidence="3"/>
<keyword evidence="5" id="KW-0597">Phosphoprotein</keyword>
<keyword evidence="12" id="KW-0175">Coiled coil</keyword>
<evidence type="ECO:0000256" key="7">
    <source>
        <dbReference type="ARBA" id="ARBA00022692"/>
    </source>
</evidence>
<dbReference type="InterPro" id="IPR050640">
    <property type="entry name" value="Bact_2-comp_sensor_kinase"/>
</dbReference>
<dbReference type="SUPFAM" id="SSF55874">
    <property type="entry name" value="ATPase domain of HSP90 chaperone/DNA topoisomerase II/histidine kinase"/>
    <property type="match status" value="1"/>
</dbReference>
<keyword evidence="10" id="KW-0902">Two-component regulatory system</keyword>
<dbReference type="PROSITE" id="PS50109">
    <property type="entry name" value="HIS_KIN"/>
    <property type="match status" value="1"/>
</dbReference>
<evidence type="ECO:0000259" key="15">
    <source>
        <dbReference type="PROSITE" id="PS50885"/>
    </source>
</evidence>
<evidence type="ECO:0000256" key="9">
    <source>
        <dbReference type="ARBA" id="ARBA00022989"/>
    </source>
</evidence>
<dbReference type="PRINTS" id="PR00344">
    <property type="entry name" value="BCTRLSENSOR"/>
</dbReference>
<dbReference type="Pfam" id="PF02518">
    <property type="entry name" value="HATPase_c"/>
    <property type="match status" value="1"/>
</dbReference>
<dbReference type="Pfam" id="PF06580">
    <property type="entry name" value="His_kinase"/>
    <property type="match status" value="1"/>
</dbReference>
<keyword evidence="17" id="KW-1185">Reference proteome</keyword>
<proteinExistence type="predicted"/>
<feature type="transmembrane region" description="Helical" evidence="13">
    <location>
        <begin position="288"/>
        <end position="311"/>
    </location>
</feature>
<evidence type="ECO:0000256" key="1">
    <source>
        <dbReference type="ARBA" id="ARBA00000085"/>
    </source>
</evidence>
<dbReference type="InterPro" id="IPR036890">
    <property type="entry name" value="HATPase_C_sf"/>
</dbReference>
<comment type="catalytic activity">
    <reaction evidence="1">
        <text>ATP + protein L-histidine = ADP + protein N-phospho-L-histidine.</text>
        <dbReference type="EC" id="2.7.13.3"/>
    </reaction>
</comment>
<keyword evidence="8 16" id="KW-0418">Kinase</keyword>
<evidence type="ECO:0000256" key="3">
    <source>
        <dbReference type="ARBA" id="ARBA00012438"/>
    </source>
</evidence>
<protein>
    <recommendedName>
        <fullName evidence="3">histidine kinase</fullName>
        <ecNumber evidence="3">2.7.13.3</ecNumber>
    </recommendedName>
</protein>
<sequence>MDIKRKKRKEFRLSYVVTVACMCASLIIALLIGIFALQMFERRTDSQMMEEVEADSYRFNTGISSWLRSIMQLSDAVYYDVIMNVDYQVHDMTKAFELLYDSSKSAVENITLFDADGEVVFTVPAAVKKKEADVTSKEWFQDAMQRSENIAFYAPHVQNLFESGTENYKWTLAMCRPVLLTKGSSQEKGVLLVSLKYSGLEQVMEDTASGESVYLTDRDGNIVYHPQKWLLTEEEKAACSRRALSGNGRRKEDGTYFSVQNIGYTGWMLVTEKESSAWKQTGGRAISFYLLMAMSFVTILILLNMLVSYFVTSPFRSLQKAVQQIQSNNMDISVEKSGIYEINRLGEALMQMTARIRELIRNINEEHEQKRKLEMDTLQSQINPHFLYNTLDVIVWMIENQKPKEAARAVVMLAKFFRISLSKGKNVITVKEEFEHVKSYLYIQNLKYKNQFTYHIEMEEGTETLTTLKLVLQPLVENSIAHGIIHMEDEGEIWITSHLEGEDLLMCVRDNGWGMTEDKVQSLLAGEAKAEGGHSGIGVKNVNQRIRLYYGENYGLFIESEPDEGTSVTVRIPVVR</sequence>
<dbReference type="SMART" id="SM00387">
    <property type="entry name" value="HATPase_c"/>
    <property type="match status" value="1"/>
</dbReference>
<dbReference type="PANTHER" id="PTHR34220:SF7">
    <property type="entry name" value="SENSOR HISTIDINE KINASE YPDA"/>
    <property type="match status" value="1"/>
</dbReference>
<evidence type="ECO:0000256" key="13">
    <source>
        <dbReference type="SAM" id="Phobius"/>
    </source>
</evidence>
<dbReference type="InterPro" id="IPR003660">
    <property type="entry name" value="HAMP_dom"/>
</dbReference>
<keyword evidence="4" id="KW-1003">Cell membrane</keyword>
<dbReference type="Gene3D" id="3.30.565.10">
    <property type="entry name" value="Histidine kinase-like ATPase, C-terminal domain"/>
    <property type="match status" value="1"/>
</dbReference>
<dbReference type="InterPro" id="IPR003594">
    <property type="entry name" value="HATPase_dom"/>
</dbReference>
<name>A0ABS8EW06_9FIRM</name>
<keyword evidence="6" id="KW-0808">Transferase</keyword>
<dbReference type="RefSeq" id="WP_248835405.1">
    <property type="nucleotide sequence ID" value="NZ_JAJEQE010000024.1"/>
</dbReference>
<dbReference type="InterPro" id="IPR004358">
    <property type="entry name" value="Sig_transdc_His_kin-like_C"/>
</dbReference>
<evidence type="ECO:0000256" key="11">
    <source>
        <dbReference type="ARBA" id="ARBA00023136"/>
    </source>
</evidence>
<gene>
    <name evidence="16" type="ORF">LKD42_08305</name>
</gene>
<feature type="transmembrane region" description="Helical" evidence="13">
    <location>
        <begin position="12"/>
        <end position="40"/>
    </location>
</feature>
<dbReference type="EMBL" id="JAJEQE010000024">
    <property type="protein sequence ID" value="MCC2149257.1"/>
    <property type="molecule type" value="Genomic_DNA"/>
</dbReference>
<evidence type="ECO:0000256" key="4">
    <source>
        <dbReference type="ARBA" id="ARBA00022475"/>
    </source>
</evidence>
<organism evidence="16 17">
    <name type="scientific">Hominisplanchenecus faecis</name>
    <dbReference type="NCBI Taxonomy" id="2885351"/>
    <lineage>
        <taxon>Bacteria</taxon>
        <taxon>Bacillati</taxon>
        <taxon>Bacillota</taxon>
        <taxon>Clostridia</taxon>
        <taxon>Lachnospirales</taxon>
        <taxon>Lachnospiraceae</taxon>
        <taxon>Hominisplanchenecus</taxon>
    </lineage>
</organism>
<keyword evidence="7 13" id="KW-0812">Transmembrane</keyword>
<keyword evidence="11 13" id="KW-0472">Membrane</keyword>